<evidence type="ECO:0000313" key="2">
    <source>
        <dbReference type="EMBL" id="NLW36236.1"/>
    </source>
</evidence>
<keyword evidence="1" id="KW-1133">Transmembrane helix</keyword>
<keyword evidence="1" id="KW-0812">Transmembrane</keyword>
<protein>
    <submittedName>
        <fullName evidence="2">Uncharacterized protein</fullName>
    </submittedName>
</protein>
<organism evidence="2 3">
    <name type="scientific">Syntrophorhabdus aromaticivorans</name>
    <dbReference type="NCBI Taxonomy" id="328301"/>
    <lineage>
        <taxon>Bacteria</taxon>
        <taxon>Pseudomonadati</taxon>
        <taxon>Thermodesulfobacteriota</taxon>
        <taxon>Syntrophorhabdia</taxon>
        <taxon>Syntrophorhabdales</taxon>
        <taxon>Syntrophorhabdaceae</taxon>
        <taxon>Syntrophorhabdus</taxon>
    </lineage>
</organism>
<proteinExistence type="predicted"/>
<name>A0A971M6V5_9BACT</name>
<dbReference type="Proteomes" id="UP000777265">
    <property type="component" value="Unassembled WGS sequence"/>
</dbReference>
<gene>
    <name evidence="2" type="ORF">GXY80_12285</name>
</gene>
<dbReference type="EMBL" id="JAAYEE010000224">
    <property type="protein sequence ID" value="NLW36236.1"/>
    <property type="molecule type" value="Genomic_DNA"/>
</dbReference>
<accession>A0A971M6V5</accession>
<reference evidence="2" key="1">
    <citation type="journal article" date="2020" name="Biotechnol. Biofuels">
        <title>New insights from the biogas microbiome by comprehensive genome-resolved metagenomics of nearly 1600 species originating from multiple anaerobic digesters.</title>
        <authorList>
            <person name="Campanaro S."/>
            <person name="Treu L."/>
            <person name="Rodriguez-R L.M."/>
            <person name="Kovalovszki A."/>
            <person name="Ziels R.M."/>
            <person name="Maus I."/>
            <person name="Zhu X."/>
            <person name="Kougias P.G."/>
            <person name="Basile A."/>
            <person name="Luo G."/>
            <person name="Schluter A."/>
            <person name="Konstantinidis K.T."/>
            <person name="Angelidaki I."/>
        </authorList>
    </citation>
    <scope>NUCLEOTIDE SEQUENCE</scope>
    <source>
        <strain evidence="2">AS06rmzACSIP_7</strain>
    </source>
</reference>
<evidence type="ECO:0000313" key="3">
    <source>
        <dbReference type="Proteomes" id="UP000777265"/>
    </source>
</evidence>
<sequence>MRERDKHEAMLSGMAAKTAFLTSLAFLILLFCLSCFQVSFYRLPQEKAINRKTGVVSLELGFCILKNVKQGRPDDTIQRKEIFSYNRLPLSSASIILVLIMRQTIAYNYSMQRLTK</sequence>
<evidence type="ECO:0000256" key="1">
    <source>
        <dbReference type="SAM" id="Phobius"/>
    </source>
</evidence>
<dbReference type="AlphaFoldDB" id="A0A971M6V5"/>
<feature type="transmembrane region" description="Helical" evidence="1">
    <location>
        <begin position="20"/>
        <end position="43"/>
    </location>
</feature>
<comment type="caution">
    <text evidence="2">The sequence shown here is derived from an EMBL/GenBank/DDBJ whole genome shotgun (WGS) entry which is preliminary data.</text>
</comment>
<reference evidence="2" key="2">
    <citation type="submission" date="2020-01" db="EMBL/GenBank/DDBJ databases">
        <authorList>
            <person name="Campanaro S."/>
        </authorList>
    </citation>
    <scope>NUCLEOTIDE SEQUENCE</scope>
    <source>
        <strain evidence="2">AS06rmzACSIP_7</strain>
    </source>
</reference>
<keyword evidence="1" id="KW-0472">Membrane</keyword>